<feature type="transmembrane region" description="Helical" evidence="1">
    <location>
        <begin position="12"/>
        <end position="34"/>
    </location>
</feature>
<evidence type="ECO:0000313" key="2">
    <source>
        <dbReference type="EMBL" id="KAF9530253.1"/>
    </source>
</evidence>
<feature type="transmembrane region" description="Helical" evidence="1">
    <location>
        <begin position="223"/>
        <end position="244"/>
    </location>
</feature>
<proteinExistence type="predicted"/>
<feature type="transmembrane region" description="Helical" evidence="1">
    <location>
        <begin position="46"/>
        <end position="70"/>
    </location>
</feature>
<sequence length="305" mass="33603">MPILNLELAMTHLAISWINALLFTLEIILAVYYLSHYTAKLSVKCLIYGIMAVDSLLLLTTFTSAWVVLIQDDLQQGYNPRASLWTVPLSTFLLATLAVTQELLLVSRFHALSRAFAITIILLLLIGAHAILSLYSGFYVITQPSLDPNFERFANKASMILAALASLVDTVIPLAVSWQLYKVSLPRERSFRDVLLNAVSCGGIGGLVRLILLVLFFTKSGVFYVLVNIMGRIYVITLLVNLLIGRKTMSTTPPSLHKHFSFTLSELNAGSLARTRLFSSRSSIISRPDRPEKALPPLPLVGGGV</sequence>
<comment type="caution">
    <text evidence="2">The sequence shown here is derived from an EMBL/GenBank/DDBJ whole genome shotgun (WGS) entry which is preliminary data.</text>
</comment>
<feature type="transmembrane region" description="Helical" evidence="1">
    <location>
        <begin position="193"/>
        <end position="217"/>
    </location>
</feature>
<dbReference type="Proteomes" id="UP000807306">
    <property type="component" value="Unassembled WGS sequence"/>
</dbReference>
<keyword evidence="3" id="KW-1185">Reference proteome</keyword>
<evidence type="ECO:0000313" key="3">
    <source>
        <dbReference type="Proteomes" id="UP000807306"/>
    </source>
</evidence>
<dbReference type="AlphaFoldDB" id="A0A9P6JRU8"/>
<keyword evidence="1" id="KW-0812">Transmembrane</keyword>
<feature type="transmembrane region" description="Helical" evidence="1">
    <location>
        <begin position="116"/>
        <end position="140"/>
    </location>
</feature>
<dbReference type="OrthoDB" id="2993818at2759"/>
<reference evidence="2" key="1">
    <citation type="submission" date="2020-11" db="EMBL/GenBank/DDBJ databases">
        <authorList>
            <consortium name="DOE Joint Genome Institute"/>
            <person name="Ahrendt S."/>
            <person name="Riley R."/>
            <person name="Andreopoulos W."/>
            <person name="Labutti K."/>
            <person name="Pangilinan J."/>
            <person name="Ruiz-Duenas F.J."/>
            <person name="Barrasa J.M."/>
            <person name="Sanchez-Garcia M."/>
            <person name="Camarero S."/>
            <person name="Miyauchi S."/>
            <person name="Serrano A."/>
            <person name="Linde D."/>
            <person name="Babiker R."/>
            <person name="Drula E."/>
            <person name="Ayuso-Fernandez I."/>
            <person name="Pacheco R."/>
            <person name="Padilla G."/>
            <person name="Ferreira P."/>
            <person name="Barriuso J."/>
            <person name="Kellner H."/>
            <person name="Castanera R."/>
            <person name="Alfaro M."/>
            <person name="Ramirez L."/>
            <person name="Pisabarro A.G."/>
            <person name="Kuo A."/>
            <person name="Tritt A."/>
            <person name="Lipzen A."/>
            <person name="He G."/>
            <person name="Yan M."/>
            <person name="Ng V."/>
            <person name="Cullen D."/>
            <person name="Martin F."/>
            <person name="Rosso M.-N."/>
            <person name="Henrissat B."/>
            <person name="Hibbett D."/>
            <person name="Martinez A.T."/>
            <person name="Grigoriev I.V."/>
        </authorList>
    </citation>
    <scope>NUCLEOTIDE SEQUENCE</scope>
    <source>
        <strain evidence="2">CBS 506.95</strain>
    </source>
</reference>
<protein>
    <submittedName>
        <fullName evidence="2">Uncharacterized protein</fullName>
    </submittedName>
</protein>
<keyword evidence="1" id="KW-1133">Transmembrane helix</keyword>
<dbReference type="EMBL" id="MU157841">
    <property type="protein sequence ID" value="KAF9530253.1"/>
    <property type="molecule type" value="Genomic_DNA"/>
</dbReference>
<feature type="transmembrane region" description="Helical" evidence="1">
    <location>
        <begin position="160"/>
        <end position="181"/>
    </location>
</feature>
<organism evidence="2 3">
    <name type="scientific">Crepidotus variabilis</name>
    <dbReference type="NCBI Taxonomy" id="179855"/>
    <lineage>
        <taxon>Eukaryota</taxon>
        <taxon>Fungi</taxon>
        <taxon>Dikarya</taxon>
        <taxon>Basidiomycota</taxon>
        <taxon>Agaricomycotina</taxon>
        <taxon>Agaricomycetes</taxon>
        <taxon>Agaricomycetidae</taxon>
        <taxon>Agaricales</taxon>
        <taxon>Agaricineae</taxon>
        <taxon>Crepidotaceae</taxon>
        <taxon>Crepidotus</taxon>
    </lineage>
</organism>
<name>A0A9P6JRU8_9AGAR</name>
<accession>A0A9P6JRU8</accession>
<gene>
    <name evidence="2" type="ORF">CPB83DRAFT_892863</name>
</gene>
<evidence type="ECO:0000256" key="1">
    <source>
        <dbReference type="SAM" id="Phobius"/>
    </source>
</evidence>
<feature type="transmembrane region" description="Helical" evidence="1">
    <location>
        <begin position="82"/>
        <end position="104"/>
    </location>
</feature>
<keyword evidence="1" id="KW-0472">Membrane</keyword>